<dbReference type="CDD" id="cd05483">
    <property type="entry name" value="retropepsin_like_bacteria"/>
    <property type="match status" value="1"/>
</dbReference>
<keyword evidence="1" id="KW-0378">Hydrolase</keyword>
<dbReference type="InterPro" id="IPR011969">
    <property type="entry name" value="Clan_AA_Asp_peptidase_C"/>
</dbReference>
<comment type="caution">
    <text evidence="1">The sequence shown here is derived from an EMBL/GenBank/DDBJ whole genome shotgun (WGS) entry which is preliminary data.</text>
</comment>
<proteinExistence type="predicted"/>
<dbReference type="OrthoDB" id="185963at2"/>
<dbReference type="PROSITE" id="PS00141">
    <property type="entry name" value="ASP_PROTEASE"/>
    <property type="match status" value="1"/>
</dbReference>
<dbReference type="AlphaFoldDB" id="A0A4V5NVZ2"/>
<dbReference type="GO" id="GO:0006508">
    <property type="term" value="P:proteolysis"/>
    <property type="evidence" value="ECO:0007669"/>
    <property type="project" value="UniProtKB-KW"/>
</dbReference>
<dbReference type="Pfam" id="PF13975">
    <property type="entry name" value="gag-asp_proteas"/>
    <property type="match status" value="1"/>
</dbReference>
<protein>
    <submittedName>
        <fullName evidence="1">TIGR02281 family clan AA aspartic protease</fullName>
        <ecNumber evidence="1">3.4.23.-</ecNumber>
    </submittedName>
</protein>
<dbReference type="SUPFAM" id="SSF50630">
    <property type="entry name" value="Acid proteases"/>
    <property type="match status" value="1"/>
</dbReference>
<evidence type="ECO:0000313" key="2">
    <source>
        <dbReference type="Proteomes" id="UP000305675"/>
    </source>
</evidence>
<dbReference type="EMBL" id="SWCJ01000011">
    <property type="protein sequence ID" value="TKB53708.1"/>
    <property type="molecule type" value="Genomic_DNA"/>
</dbReference>
<evidence type="ECO:0000313" key="1">
    <source>
        <dbReference type="EMBL" id="TKB53708.1"/>
    </source>
</evidence>
<keyword evidence="1" id="KW-0645">Protease</keyword>
<dbReference type="EC" id="3.4.23.-" evidence="1"/>
<dbReference type="InterPro" id="IPR001969">
    <property type="entry name" value="Aspartic_peptidase_AS"/>
</dbReference>
<dbReference type="Gene3D" id="2.40.70.10">
    <property type="entry name" value="Acid Proteases"/>
    <property type="match status" value="1"/>
</dbReference>
<dbReference type="Proteomes" id="UP000305675">
    <property type="component" value="Unassembled WGS sequence"/>
</dbReference>
<dbReference type="RefSeq" id="WP_136864068.1">
    <property type="nucleotide sequence ID" value="NZ_SWCJ01000011.1"/>
</dbReference>
<name>A0A4V5NVZ2_9GAMM</name>
<organism evidence="1 2">
    <name type="scientific">Ferrimonas aestuarii</name>
    <dbReference type="NCBI Taxonomy" id="2569539"/>
    <lineage>
        <taxon>Bacteria</taxon>
        <taxon>Pseudomonadati</taxon>
        <taxon>Pseudomonadota</taxon>
        <taxon>Gammaproteobacteria</taxon>
        <taxon>Alteromonadales</taxon>
        <taxon>Ferrimonadaceae</taxon>
        <taxon>Ferrimonas</taxon>
    </lineage>
</organism>
<reference evidence="1 2" key="1">
    <citation type="submission" date="2019-04" db="EMBL/GenBank/DDBJ databases">
        <authorList>
            <person name="Hwang J.C."/>
        </authorList>
    </citation>
    <scope>NUCLEOTIDE SEQUENCE [LARGE SCALE GENOMIC DNA]</scope>
    <source>
        <strain evidence="1 2">IMCC35002</strain>
    </source>
</reference>
<dbReference type="GO" id="GO:0004190">
    <property type="term" value="F:aspartic-type endopeptidase activity"/>
    <property type="evidence" value="ECO:0007669"/>
    <property type="project" value="InterPro"/>
</dbReference>
<gene>
    <name evidence="1" type="ORF">FCL42_14120</name>
</gene>
<dbReference type="NCBIfam" id="TIGR02281">
    <property type="entry name" value="clan_AA_DTGA"/>
    <property type="match status" value="1"/>
</dbReference>
<dbReference type="InterPro" id="IPR021109">
    <property type="entry name" value="Peptidase_aspartic_dom_sf"/>
</dbReference>
<dbReference type="InterPro" id="IPR034122">
    <property type="entry name" value="Retropepsin-like_bacterial"/>
</dbReference>
<accession>A0A4V5NVZ2</accession>
<sequence length="166" mass="18480">MNKTHTRSPFAKPMMFLAWATLLLLLYLYFDDSLSNRFNPNQNLQFEGGAITLEQNRQGHYVVDGEINGKLVTLMLDTGATTTSIPAHLANRLQLEAGHPYPVSTANGTVTVYRTQVQSLKIGPLTLYNLDASLNPGQQDDTILLGMNALRHLELVQRGQTLTIRK</sequence>
<keyword evidence="2" id="KW-1185">Reference proteome</keyword>